<feature type="non-terminal residue" evidence="1">
    <location>
        <position position="1"/>
    </location>
</feature>
<reference evidence="1" key="1">
    <citation type="submission" date="2018-05" db="EMBL/GenBank/DDBJ databases">
        <title>Draft genome of Mucuna pruriens seed.</title>
        <authorList>
            <person name="Nnadi N.E."/>
            <person name="Vos R."/>
            <person name="Hasami M.H."/>
            <person name="Devisetty U.K."/>
            <person name="Aguiy J.C."/>
        </authorList>
    </citation>
    <scope>NUCLEOTIDE SEQUENCE [LARGE SCALE GENOMIC DNA]</scope>
    <source>
        <strain evidence="1">JCA_2017</strain>
    </source>
</reference>
<dbReference type="EMBL" id="QJKJ01011336">
    <property type="protein sequence ID" value="RDX71435.1"/>
    <property type="molecule type" value="Genomic_DNA"/>
</dbReference>
<evidence type="ECO:0000313" key="1">
    <source>
        <dbReference type="EMBL" id="RDX71435.1"/>
    </source>
</evidence>
<organism evidence="1 2">
    <name type="scientific">Mucuna pruriens</name>
    <name type="common">Velvet bean</name>
    <name type="synonym">Dolichos pruriens</name>
    <dbReference type="NCBI Taxonomy" id="157652"/>
    <lineage>
        <taxon>Eukaryota</taxon>
        <taxon>Viridiplantae</taxon>
        <taxon>Streptophyta</taxon>
        <taxon>Embryophyta</taxon>
        <taxon>Tracheophyta</taxon>
        <taxon>Spermatophyta</taxon>
        <taxon>Magnoliopsida</taxon>
        <taxon>eudicotyledons</taxon>
        <taxon>Gunneridae</taxon>
        <taxon>Pentapetalae</taxon>
        <taxon>rosids</taxon>
        <taxon>fabids</taxon>
        <taxon>Fabales</taxon>
        <taxon>Fabaceae</taxon>
        <taxon>Papilionoideae</taxon>
        <taxon>50 kb inversion clade</taxon>
        <taxon>NPAAA clade</taxon>
        <taxon>indigoferoid/millettioid clade</taxon>
        <taxon>Phaseoleae</taxon>
        <taxon>Mucuna</taxon>
    </lineage>
</organism>
<keyword evidence="2" id="KW-1185">Reference proteome</keyword>
<feature type="non-terminal residue" evidence="1">
    <location>
        <position position="274"/>
    </location>
</feature>
<proteinExistence type="predicted"/>
<dbReference type="AlphaFoldDB" id="A0A371EZF4"/>
<name>A0A371EZF4_MUCPR</name>
<dbReference type="Proteomes" id="UP000257109">
    <property type="component" value="Unassembled WGS sequence"/>
</dbReference>
<sequence length="274" mass="30552">LAATSLLEGSLQRKEFHQKSRIGNPELSRTGKPKAIKGDCWAQPTHFGGLDPQHLGYHRRLSQSNSVAFESALSRDRVGSVSTETRSNQSLSRVRCMTRSSSDPLHDLDLEIEINLCRLRKARSIVVSNSDSSNSFSSFDNSTPITNTFNSFENSSNKNFAEPKQMENNDRTLKELTILDVVYQSWYILYPQLELAPLYELKSGLTHLLLPCGLFHNAAARDTGGLYKNEGISIFLGWSYKGLTVSIGGSLQHLVRHEAHVSREVLSSITSCNH</sequence>
<protein>
    <submittedName>
        <fullName evidence="1">Uncharacterized protein</fullName>
    </submittedName>
</protein>
<gene>
    <name evidence="1" type="ORF">CR513_49226</name>
</gene>
<accession>A0A371EZF4</accession>
<comment type="caution">
    <text evidence="1">The sequence shown here is derived from an EMBL/GenBank/DDBJ whole genome shotgun (WGS) entry which is preliminary data.</text>
</comment>
<evidence type="ECO:0000313" key="2">
    <source>
        <dbReference type="Proteomes" id="UP000257109"/>
    </source>
</evidence>